<dbReference type="EMBL" id="AP018042">
    <property type="protein sequence ID" value="BAX78596.1"/>
    <property type="molecule type" value="Genomic_DNA"/>
</dbReference>
<evidence type="ECO:0000313" key="8">
    <source>
        <dbReference type="Proteomes" id="UP000218267"/>
    </source>
</evidence>
<name>A0A1Y1CE23_9BACT</name>
<dbReference type="PANTHER" id="PTHR43673">
    <property type="entry name" value="NAD(P)H NITROREDUCTASE YDGI-RELATED"/>
    <property type="match status" value="1"/>
</dbReference>
<dbReference type="GO" id="GO:0016491">
    <property type="term" value="F:oxidoreductase activity"/>
    <property type="evidence" value="ECO:0007669"/>
    <property type="project" value="UniProtKB-KW"/>
</dbReference>
<sequence>MLDLLYKRRSIRKFTNQDIEAEKLDRILQAALLAPSSKSAYPCEFVVIDEKQINEKLSVCKPLGAGFLKNASCSIIVAGDVTKSDVWIEDCAIAASFIQLQAEKEGLGTCWIQIREREYNDEQSAESYIQEVLNIPSNIKILAIIAIGYKDGEKAGRDETHLKKEKLHTNSF</sequence>
<organism evidence="7 8">
    <name type="scientific">Labilibaculum antarcticum</name>
    <dbReference type="NCBI Taxonomy" id="1717717"/>
    <lineage>
        <taxon>Bacteria</taxon>
        <taxon>Pseudomonadati</taxon>
        <taxon>Bacteroidota</taxon>
        <taxon>Bacteroidia</taxon>
        <taxon>Marinilabiliales</taxon>
        <taxon>Marinifilaceae</taxon>
        <taxon>Labilibaculum</taxon>
    </lineage>
</organism>
<evidence type="ECO:0000256" key="1">
    <source>
        <dbReference type="ARBA" id="ARBA00001917"/>
    </source>
</evidence>
<feature type="domain" description="Nitroreductase" evidence="6">
    <location>
        <begin position="6"/>
        <end position="57"/>
    </location>
</feature>
<dbReference type="InterPro" id="IPR029479">
    <property type="entry name" value="Nitroreductase"/>
</dbReference>
<dbReference type="KEGG" id="mbas:ALGA_0201"/>
<dbReference type="RefSeq" id="WP_096427531.1">
    <property type="nucleotide sequence ID" value="NZ_AP018042.1"/>
</dbReference>
<dbReference type="Gene3D" id="3.40.109.10">
    <property type="entry name" value="NADH Oxidase"/>
    <property type="match status" value="1"/>
</dbReference>
<accession>A0A1Y1CE23</accession>
<dbReference type="PANTHER" id="PTHR43673:SF2">
    <property type="entry name" value="NITROREDUCTASE"/>
    <property type="match status" value="1"/>
</dbReference>
<evidence type="ECO:0000256" key="2">
    <source>
        <dbReference type="ARBA" id="ARBA00007118"/>
    </source>
</evidence>
<keyword evidence="3" id="KW-0285">Flavoprotein</keyword>
<evidence type="ECO:0000313" key="7">
    <source>
        <dbReference type="EMBL" id="BAX78596.1"/>
    </source>
</evidence>
<evidence type="ECO:0000256" key="4">
    <source>
        <dbReference type="ARBA" id="ARBA00022643"/>
    </source>
</evidence>
<feature type="domain" description="Nitroreductase" evidence="6">
    <location>
        <begin position="65"/>
        <end position="149"/>
    </location>
</feature>
<reference evidence="7 8" key="1">
    <citation type="journal article" date="2018" name="Mar. Genomics">
        <title>Complete genome sequence of Marinifilaceae bacterium strain SPP2, isolated from the Antarctic marine sediment.</title>
        <authorList>
            <person name="Watanabe M."/>
            <person name="Kojima H."/>
            <person name="Fukui M."/>
        </authorList>
    </citation>
    <scope>NUCLEOTIDE SEQUENCE [LARGE SCALE GENOMIC DNA]</scope>
    <source>
        <strain evidence="7 8">SPP2</strain>
    </source>
</reference>
<comment type="similarity">
    <text evidence="2">Belongs to the nitroreductase family.</text>
</comment>
<evidence type="ECO:0000256" key="3">
    <source>
        <dbReference type="ARBA" id="ARBA00022630"/>
    </source>
</evidence>
<protein>
    <recommendedName>
        <fullName evidence="6">Nitroreductase domain-containing protein</fullName>
    </recommendedName>
</protein>
<dbReference type="Pfam" id="PF00881">
    <property type="entry name" value="Nitroreductase"/>
    <property type="match status" value="2"/>
</dbReference>
<dbReference type="Proteomes" id="UP000218267">
    <property type="component" value="Chromosome"/>
</dbReference>
<dbReference type="AlphaFoldDB" id="A0A1Y1CE23"/>
<reference evidence="8" key="2">
    <citation type="journal article" date="2020" name="Antonie Van Leeuwenhoek">
        <title>Labilibaculum antarcticum sp. nov., a novel facultative anaerobic, psychrotorelant bacterium isolated from marine sediment of Antarctica.</title>
        <authorList>
            <person name="Watanabe M."/>
            <person name="Kojima H."/>
            <person name="Fukui M."/>
        </authorList>
    </citation>
    <scope>NUCLEOTIDE SEQUENCE [LARGE SCALE GENOMIC DNA]</scope>
    <source>
        <strain evidence="8">SPP2</strain>
    </source>
</reference>
<dbReference type="CDD" id="cd02151">
    <property type="entry name" value="nitroreductase"/>
    <property type="match status" value="1"/>
</dbReference>
<comment type="cofactor">
    <cofactor evidence="1">
        <name>FMN</name>
        <dbReference type="ChEBI" id="CHEBI:58210"/>
    </cofactor>
</comment>
<dbReference type="SUPFAM" id="SSF55469">
    <property type="entry name" value="FMN-dependent nitroreductase-like"/>
    <property type="match status" value="1"/>
</dbReference>
<dbReference type="InterPro" id="IPR000415">
    <property type="entry name" value="Nitroreductase-like"/>
</dbReference>
<evidence type="ECO:0000256" key="5">
    <source>
        <dbReference type="ARBA" id="ARBA00023002"/>
    </source>
</evidence>
<keyword evidence="4" id="KW-0288">FMN</keyword>
<dbReference type="OrthoDB" id="9809288at2"/>
<proteinExistence type="inferred from homology"/>
<keyword evidence="5" id="KW-0560">Oxidoreductase</keyword>
<gene>
    <name evidence="7" type="ORF">ALGA_0201</name>
</gene>
<evidence type="ECO:0000259" key="6">
    <source>
        <dbReference type="Pfam" id="PF00881"/>
    </source>
</evidence>
<keyword evidence="8" id="KW-1185">Reference proteome</keyword>